<feature type="chain" id="PRO_5046594087" description="DUF4412 domain-containing protein" evidence="2">
    <location>
        <begin position="21"/>
        <end position="295"/>
    </location>
</feature>
<name>A0ABV5GJZ1_9FLAO</name>
<dbReference type="Proteomes" id="UP001589607">
    <property type="component" value="Unassembled WGS sequence"/>
</dbReference>
<evidence type="ECO:0008006" key="5">
    <source>
        <dbReference type="Google" id="ProtNLM"/>
    </source>
</evidence>
<proteinExistence type="predicted"/>
<sequence>MKKIYLMLVMTFIFSHSINAQFFKRLQDKAQQSMERALERKTDEKIDQTTEATVDTIFEAPKKITKKKQRKQKKASKESNVDTQEMIAQMGNATHEPKYVFPVTAIIEVEDVNVNSKKTTMKQGYGKEALITEMEKNGGPFIIDMKNESAIMLNISSGTAQVMSLEWMEKIMGNQSISSQEASDVVPTVKKTGKTKVMNGYTCHEYTITYEEGRINAWYAPDVKFEYQDYLRGMSKLFSKKKEENPMQLLNTDYGYVMEMTFFNKQSKKQNTMKVVALDEKVRMINMSLFKIQKL</sequence>
<keyword evidence="4" id="KW-1185">Reference proteome</keyword>
<evidence type="ECO:0000313" key="3">
    <source>
        <dbReference type="EMBL" id="MFB9095696.1"/>
    </source>
</evidence>
<comment type="caution">
    <text evidence="3">The sequence shown here is derived from an EMBL/GenBank/DDBJ whole genome shotgun (WGS) entry which is preliminary data.</text>
</comment>
<reference evidence="3 4" key="1">
    <citation type="submission" date="2024-09" db="EMBL/GenBank/DDBJ databases">
        <authorList>
            <person name="Sun Q."/>
            <person name="Mori K."/>
        </authorList>
    </citation>
    <scope>NUCLEOTIDE SEQUENCE [LARGE SCALE GENOMIC DNA]</scope>
    <source>
        <strain evidence="3 4">CECT 7955</strain>
    </source>
</reference>
<dbReference type="RefSeq" id="WP_236455012.1">
    <property type="nucleotide sequence ID" value="NZ_CBCSGE010000004.1"/>
</dbReference>
<accession>A0ABV5GJZ1</accession>
<dbReference type="EMBL" id="JBHMEY010000009">
    <property type="protein sequence ID" value="MFB9095696.1"/>
    <property type="molecule type" value="Genomic_DNA"/>
</dbReference>
<feature type="compositionally biased region" description="Basic residues" evidence="1">
    <location>
        <begin position="65"/>
        <end position="74"/>
    </location>
</feature>
<keyword evidence="2" id="KW-0732">Signal</keyword>
<evidence type="ECO:0000256" key="1">
    <source>
        <dbReference type="SAM" id="MobiDB-lite"/>
    </source>
</evidence>
<feature type="region of interest" description="Disordered" evidence="1">
    <location>
        <begin position="65"/>
        <end position="84"/>
    </location>
</feature>
<protein>
    <recommendedName>
        <fullName evidence="5">DUF4412 domain-containing protein</fullName>
    </recommendedName>
</protein>
<organism evidence="3 4">
    <name type="scientific">Flavobacterium jumunjinense</name>
    <dbReference type="NCBI Taxonomy" id="998845"/>
    <lineage>
        <taxon>Bacteria</taxon>
        <taxon>Pseudomonadati</taxon>
        <taxon>Bacteroidota</taxon>
        <taxon>Flavobacteriia</taxon>
        <taxon>Flavobacteriales</taxon>
        <taxon>Flavobacteriaceae</taxon>
        <taxon>Flavobacterium</taxon>
    </lineage>
</organism>
<evidence type="ECO:0000256" key="2">
    <source>
        <dbReference type="SAM" id="SignalP"/>
    </source>
</evidence>
<feature type="signal peptide" evidence="2">
    <location>
        <begin position="1"/>
        <end position="20"/>
    </location>
</feature>
<gene>
    <name evidence="3" type="ORF">ACFFVF_04160</name>
</gene>
<evidence type="ECO:0000313" key="4">
    <source>
        <dbReference type="Proteomes" id="UP001589607"/>
    </source>
</evidence>